<keyword evidence="2" id="KW-1185">Reference proteome</keyword>
<evidence type="ECO:0000313" key="2">
    <source>
        <dbReference type="Proteomes" id="UP001168990"/>
    </source>
</evidence>
<dbReference type="EMBL" id="JAQQBS010000957">
    <property type="protein sequence ID" value="KAK0169218.1"/>
    <property type="molecule type" value="Genomic_DNA"/>
</dbReference>
<protein>
    <submittedName>
        <fullName evidence="1">Uncharacterized protein</fullName>
    </submittedName>
</protein>
<dbReference type="AlphaFoldDB" id="A0AA39FGQ2"/>
<proteinExistence type="predicted"/>
<evidence type="ECO:0000313" key="1">
    <source>
        <dbReference type="EMBL" id="KAK0169218.1"/>
    </source>
</evidence>
<reference evidence="1" key="1">
    <citation type="journal article" date="2023" name="bioRxiv">
        <title>Scaffold-level genome assemblies of two parasitoid biocontrol wasps reveal the parthenogenesis mechanism and an associated novel virus.</title>
        <authorList>
            <person name="Inwood S."/>
            <person name="Skelly J."/>
            <person name="Guhlin J."/>
            <person name="Harrop T."/>
            <person name="Goldson S."/>
            <person name="Dearden P."/>
        </authorList>
    </citation>
    <scope>NUCLEOTIDE SEQUENCE</scope>
    <source>
        <strain evidence="1">Irish</strain>
        <tissue evidence="1">Whole body</tissue>
    </source>
</reference>
<reference evidence="1" key="2">
    <citation type="submission" date="2023-03" db="EMBL/GenBank/DDBJ databases">
        <authorList>
            <person name="Inwood S.N."/>
            <person name="Skelly J.G."/>
            <person name="Guhlin J."/>
            <person name="Harrop T.W.R."/>
            <person name="Goldson S.G."/>
            <person name="Dearden P.K."/>
        </authorList>
    </citation>
    <scope>NUCLEOTIDE SEQUENCE</scope>
    <source>
        <strain evidence="1">Irish</strain>
        <tissue evidence="1">Whole body</tissue>
    </source>
</reference>
<sequence length="283" mass="33209">MIQTLINPDYFEIITLRDFVNNSKLKEGRLAFVLDEVHNIIPKTFMSKNRRGTKRKYEDGENDYDISEMDDLEETTIGRKKRYFDILKNTFRENISRIIIALSATPFSSDLTLERLTLKNTDAMHSFEICEQHVATHTFQALGRVCRIGSHNKPDDINENNFVYLFMYTVPMEKFQINMALNKENTFRNFFQQVKIRQNIIFQENKDKVIPVQQSFILSKNIESSLMYQNEKVPIAKINLDMKLYQSSSFIDLLSTIFNTSIYDFTCCNAVLNKLDNLSLRQN</sequence>
<gene>
    <name evidence="1" type="ORF">PV328_012328</name>
</gene>
<name>A0AA39FGQ2_9HYME</name>
<comment type="caution">
    <text evidence="1">The sequence shown here is derived from an EMBL/GenBank/DDBJ whole genome shotgun (WGS) entry which is preliminary data.</text>
</comment>
<dbReference type="Proteomes" id="UP001168990">
    <property type="component" value="Unassembled WGS sequence"/>
</dbReference>
<accession>A0AA39FGQ2</accession>
<organism evidence="1 2">
    <name type="scientific">Microctonus aethiopoides</name>
    <dbReference type="NCBI Taxonomy" id="144406"/>
    <lineage>
        <taxon>Eukaryota</taxon>
        <taxon>Metazoa</taxon>
        <taxon>Ecdysozoa</taxon>
        <taxon>Arthropoda</taxon>
        <taxon>Hexapoda</taxon>
        <taxon>Insecta</taxon>
        <taxon>Pterygota</taxon>
        <taxon>Neoptera</taxon>
        <taxon>Endopterygota</taxon>
        <taxon>Hymenoptera</taxon>
        <taxon>Apocrita</taxon>
        <taxon>Ichneumonoidea</taxon>
        <taxon>Braconidae</taxon>
        <taxon>Euphorinae</taxon>
        <taxon>Microctonus</taxon>
    </lineage>
</organism>